<reference evidence="4 5" key="1">
    <citation type="journal article" date="2023" name="Hortic Res">
        <title>Pangenome of water caltrop reveals structural variations and asymmetric subgenome divergence after allopolyploidization.</title>
        <authorList>
            <person name="Zhang X."/>
            <person name="Chen Y."/>
            <person name="Wang L."/>
            <person name="Yuan Y."/>
            <person name="Fang M."/>
            <person name="Shi L."/>
            <person name="Lu R."/>
            <person name="Comes H.P."/>
            <person name="Ma Y."/>
            <person name="Chen Y."/>
            <person name="Huang G."/>
            <person name="Zhou Y."/>
            <person name="Zheng Z."/>
            <person name="Qiu Y."/>
        </authorList>
    </citation>
    <scope>NUCLEOTIDE SEQUENCE [LARGE SCALE GENOMIC DNA]</scope>
    <source>
        <tissue evidence="4">Roots</tissue>
    </source>
</reference>
<gene>
    <name evidence="4" type="ORF">SAY87_025513</name>
</gene>
<feature type="compositionally biased region" description="Polar residues" evidence="2">
    <location>
        <begin position="47"/>
        <end position="60"/>
    </location>
</feature>
<feature type="region of interest" description="Disordered" evidence="2">
    <location>
        <begin position="226"/>
        <end position="263"/>
    </location>
</feature>
<dbReference type="Proteomes" id="UP001345219">
    <property type="component" value="Chromosome 19"/>
</dbReference>
<dbReference type="AlphaFoldDB" id="A0AAN7JGK8"/>
<feature type="compositionally biased region" description="Polar residues" evidence="2">
    <location>
        <begin position="177"/>
        <end position="188"/>
    </location>
</feature>
<evidence type="ECO:0000259" key="3">
    <source>
        <dbReference type="Pfam" id="PF11250"/>
    </source>
</evidence>
<evidence type="ECO:0000313" key="5">
    <source>
        <dbReference type="Proteomes" id="UP001345219"/>
    </source>
</evidence>
<feature type="region of interest" description="Disordered" evidence="2">
    <location>
        <begin position="1"/>
        <end position="23"/>
    </location>
</feature>
<keyword evidence="5" id="KW-1185">Reference proteome</keyword>
<feature type="compositionally biased region" description="Acidic residues" evidence="2">
    <location>
        <begin position="143"/>
        <end position="154"/>
    </location>
</feature>
<comment type="similarity">
    <text evidence="1">Belongs to the fantastic four family.</text>
</comment>
<evidence type="ECO:0000256" key="2">
    <source>
        <dbReference type="SAM" id="MobiDB-lite"/>
    </source>
</evidence>
<evidence type="ECO:0000256" key="1">
    <source>
        <dbReference type="ARBA" id="ARBA00008690"/>
    </source>
</evidence>
<dbReference type="InterPro" id="IPR046431">
    <property type="entry name" value="FAF_dom"/>
</dbReference>
<feature type="compositionally biased region" description="Basic and acidic residues" evidence="2">
    <location>
        <begin position="227"/>
        <end position="239"/>
    </location>
</feature>
<dbReference type="PANTHER" id="PTHR33155">
    <property type="entry name" value="FANTASTIC FOUR-LIKE PROTEIN (DUF3049)"/>
    <property type="match status" value="1"/>
</dbReference>
<sequence>MSKMAASAEKGMKRKPLPVPASISSRKWVAAQNDLVVSEGDGEEGAQSKSQLDILNSIQGRSDDRGCERTGQSGSIWSSILLIQKTDQPVPVPVPVPAAPYIHPLAKRSASSLSERSLQVCTESLGSETGSDGFSSYASSEASDGEDDDKEELEAVSYKKRSLQPLGRSRPFPPPLQSLSRQNGSSLHVRSRRDNGRLVLEAVSVMEQSNFRAQREDGRLVLTFIDDPSKDQDHGDRNETAPVDAYEEEEEEGNQDNDMETEEARDEIYREDQVRLNKLAIPTNKPLVFLAGWTIPDMLRPSGELVFIDRTSYEILYQYLRRGEYAALADLIAEQPVIIEYTVSEGSVVIHEMPELMVLRAAAGHGCLVPSCKDTRRSVWFRRPHCIA</sequence>
<accession>A0AAN7JGK8</accession>
<feature type="compositionally biased region" description="Low complexity" evidence="2">
    <location>
        <begin position="130"/>
        <end position="142"/>
    </location>
</feature>
<comment type="caution">
    <text evidence="4">The sequence shown here is derived from an EMBL/GenBank/DDBJ whole genome shotgun (WGS) entry which is preliminary data.</text>
</comment>
<evidence type="ECO:0000313" key="4">
    <source>
        <dbReference type="EMBL" id="KAK4741925.1"/>
    </source>
</evidence>
<dbReference type="InterPro" id="IPR021410">
    <property type="entry name" value="FAF"/>
</dbReference>
<protein>
    <recommendedName>
        <fullName evidence="3">FAF domain-containing protein</fullName>
    </recommendedName>
</protein>
<name>A0AAN7JGK8_9MYRT</name>
<organism evidence="4 5">
    <name type="scientific">Trapa incisa</name>
    <dbReference type="NCBI Taxonomy" id="236973"/>
    <lineage>
        <taxon>Eukaryota</taxon>
        <taxon>Viridiplantae</taxon>
        <taxon>Streptophyta</taxon>
        <taxon>Embryophyta</taxon>
        <taxon>Tracheophyta</taxon>
        <taxon>Spermatophyta</taxon>
        <taxon>Magnoliopsida</taxon>
        <taxon>eudicotyledons</taxon>
        <taxon>Gunneridae</taxon>
        <taxon>Pentapetalae</taxon>
        <taxon>rosids</taxon>
        <taxon>malvids</taxon>
        <taxon>Myrtales</taxon>
        <taxon>Lythraceae</taxon>
        <taxon>Trapa</taxon>
    </lineage>
</organism>
<feature type="domain" description="FAF" evidence="3">
    <location>
        <begin position="172"/>
        <end position="224"/>
    </location>
</feature>
<feature type="compositionally biased region" description="Acidic residues" evidence="2">
    <location>
        <begin position="245"/>
        <end position="263"/>
    </location>
</feature>
<proteinExistence type="inferred from homology"/>
<feature type="region of interest" description="Disordered" evidence="2">
    <location>
        <begin position="39"/>
        <end position="72"/>
    </location>
</feature>
<feature type="region of interest" description="Disordered" evidence="2">
    <location>
        <begin position="124"/>
        <end position="192"/>
    </location>
</feature>
<dbReference type="PANTHER" id="PTHR33155:SF3">
    <property type="entry name" value="PROTEIN FAF-LIKE, CHLOROPLASTIC"/>
    <property type="match status" value="1"/>
</dbReference>
<dbReference type="Pfam" id="PF11250">
    <property type="entry name" value="FAF"/>
    <property type="match status" value="1"/>
</dbReference>
<dbReference type="EMBL" id="JAXIOK010000024">
    <property type="protein sequence ID" value="KAK4741925.1"/>
    <property type="molecule type" value="Genomic_DNA"/>
</dbReference>